<dbReference type="SUPFAM" id="SSF46689">
    <property type="entry name" value="Homeodomain-like"/>
    <property type="match status" value="1"/>
</dbReference>
<feature type="domain" description="HTH tetR-type" evidence="3">
    <location>
        <begin position="12"/>
        <end position="72"/>
    </location>
</feature>
<keyword evidence="1 2" id="KW-0238">DNA-binding</keyword>
<evidence type="ECO:0000313" key="4">
    <source>
        <dbReference type="EMBL" id="OAT45850.1"/>
    </source>
</evidence>
<dbReference type="PROSITE" id="PS50977">
    <property type="entry name" value="HTH_TETR_2"/>
    <property type="match status" value="1"/>
</dbReference>
<evidence type="ECO:0000313" key="5">
    <source>
        <dbReference type="Proteomes" id="UP000078250"/>
    </source>
</evidence>
<reference evidence="4 5" key="1">
    <citation type="submission" date="2016-04" db="EMBL/GenBank/DDBJ databases">
        <title>ATOL: Assembling a taxonomically balanced genome-scale reconstruction of the evolutionary history of the Enterobacteriaceae.</title>
        <authorList>
            <person name="Plunkett G.III."/>
            <person name="Neeno-Eckwall E.C."/>
            <person name="Glasner J.D."/>
            <person name="Perna N.T."/>
        </authorList>
    </citation>
    <scope>NUCLEOTIDE SEQUENCE [LARGE SCALE GENOMIC DNA]</scope>
    <source>
        <strain evidence="4 5">ATCC 700826</strain>
    </source>
</reference>
<sequence length="222" mass="24832">MENTSKTSVSAEQTQQRLVEEGIKLFALYGISGLRTRQLAQDAGVNQSAIPYHFGGKLGVYTAVIQHIAMELAGEIHFEQFDIQLQPLLKEQNPNKEHIAQLITLLTTGLCRALLAPERKYYSQLILREQLEPTDNYELIYSNLIEPFHCRLAKIITLIDKNMPTATTVIRAHAVIGQILGFVIARKAFLLRIDKPEISNKLLANIAQEISLLSVSALLNEA</sequence>
<dbReference type="Gene3D" id="1.10.357.10">
    <property type="entry name" value="Tetracycline Repressor, domain 2"/>
    <property type="match status" value="1"/>
</dbReference>
<organism evidence="4 5">
    <name type="scientific">Proteus hauseri ATCC 700826</name>
    <dbReference type="NCBI Taxonomy" id="1354271"/>
    <lineage>
        <taxon>Bacteria</taxon>
        <taxon>Pseudomonadati</taxon>
        <taxon>Pseudomonadota</taxon>
        <taxon>Gammaproteobacteria</taxon>
        <taxon>Enterobacterales</taxon>
        <taxon>Morganellaceae</taxon>
        <taxon>Proteus</taxon>
    </lineage>
</organism>
<dbReference type="InterPro" id="IPR009057">
    <property type="entry name" value="Homeodomain-like_sf"/>
</dbReference>
<protein>
    <submittedName>
        <fullName evidence="4">TetR family transcriptional regulator</fullName>
    </submittedName>
</protein>
<dbReference type="Proteomes" id="UP000078250">
    <property type="component" value="Unassembled WGS sequence"/>
</dbReference>
<dbReference type="GO" id="GO:0003677">
    <property type="term" value="F:DNA binding"/>
    <property type="evidence" value="ECO:0007669"/>
    <property type="project" value="UniProtKB-UniRule"/>
</dbReference>
<dbReference type="Gene3D" id="1.10.10.60">
    <property type="entry name" value="Homeodomain-like"/>
    <property type="match status" value="1"/>
</dbReference>
<comment type="caution">
    <text evidence="4">The sequence shown here is derived from an EMBL/GenBank/DDBJ whole genome shotgun (WGS) entry which is preliminary data.</text>
</comment>
<feature type="DNA-binding region" description="H-T-H motif" evidence="2">
    <location>
        <begin position="35"/>
        <end position="54"/>
    </location>
</feature>
<proteinExistence type="predicted"/>
<evidence type="ECO:0000256" key="1">
    <source>
        <dbReference type="ARBA" id="ARBA00023125"/>
    </source>
</evidence>
<dbReference type="SUPFAM" id="SSF48498">
    <property type="entry name" value="Tetracyclin repressor-like, C-terminal domain"/>
    <property type="match status" value="1"/>
</dbReference>
<dbReference type="InterPro" id="IPR015292">
    <property type="entry name" value="Tscrpt_reg_YbiH_C"/>
</dbReference>
<accession>A0AAJ3LT55</accession>
<keyword evidence="5" id="KW-1185">Reference proteome</keyword>
<name>A0AAJ3LT55_PROHU</name>
<dbReference type="InterPro" id="IPR001647">
    <property type="entry name" value="HTH_TetR"/>
</dbReference>
<dbReference type="RefSeq" id="WP_064720580.1">
    <property type="nucleotide sequence ID" value="NZ_LXEV01000030.1"/>
</dbReference>
<dbReference type="InterPro" id="IPR036271">
    <property type="entry name" value="Tet_transcr_reg_TetR-rel_C_sf"/>
</dbReference>
<evidence type="ECO:0000256" key="2">
    <source>
        <dbReference type="PROSITE-ProRule" id="PRU00335"/>
    </source>
</evidence>
<gene>
    <name evidence="4" type="ORF">M997_2662</name>
</gene>
<evidence type="ECO:0000259" key="3">
    <source>
        <dbReference type="PROSITE" id="PS50977"/>
    </source>
</evidence>
<dbReference type="Pfam" id="PF00440">
    <property type="entry name" value="TetR_N"/>
    <property type="match status" value="1"/>
</dbReference>
<dbReference type="AlphaFoldDB" id="A0AAJ3LT55"/>
<dbReference type="EMBL" id="LXEV01000030">
    <property type="protein sequence ID" value="OAT45850.1"/>
    <property type="molecule type" value="Genomic_DNA"/>
</dbReference>
<dbReference type="Pfam" id="PF09209">
    <property type="entry name" value="CecR_C"/>
    <property type="match status" value="1"/>
</dbReference>